<name>A0A848L2C0_9ACTN</name>
<dbReference type="Pfam" id="PF07683">
    <property type="entry name" value="CobW_C"/>
    <property type="match status" value="1"/>
</dbReference>
<dbReference type="RefSeq" id="WP_170194310.1">
    <property type="nucleotide sequence ID" value="NZ_JABBNB010000010.1"/>
</dbReference>
<dbReference type="InterPro" id="IPR027417">
    <property type="entry name" value="P-loop_NTPase"/>
</dbReference>
<gene>
    <name evidence="7" type="ORF">HH308_11295</name>
</gene>
<dbReference type="SMART" id="SM00833">
    <property type="entry name" value="CobW_C"/>
    <property type="match status" value="1"/>
</dbReference>
<dbReference type="Gene3D" id="3.30.1220.10">
    <property type="entry name" value="CobW-like, C-terminal domain"/>
    <property type="match status" value="1"/>
</dbReference>
<dbReference type="Pfam" id="PF02492">
    <property type="entry name" value="cobW"/>
    <property type="match status" value="1"/>
</dbReference>
<keyword evidence="3" id="KW-0143">Chaperone</keyword>
<evidence type="ECO:0000256" key="1">
    <source>
        <dbReference type="ARBA" id="ARBA00022741"/>
    </source>
</evidence>
<evidence type="ECO:0000313" key="7">
    <source>
        <dbReference type="EMBL" id="NMO01798.1"/>
    </source>
</evidence>
<keyword evidence="2" id="KW-0378">Hydrolase</keyword>
<reference evidence="7 8" key="1">
    <citation type="submission" date="2020-04" db="EMBL/GenBank/DDBJ databases">
        <title>Gordonia sp. nov. TBRC 11910.</title>
        <authorList>
            <person name="Suriyachadkun C."/>
        </authorList>
    </citation>
    <scope>NUCLEOTIDE SEQUENCE [LARGE SCALE GENOMIC DNA]</scope>
    <source>
        <strain evidence="7 8">TBRC 11910</strain>
    </source>
</reference>
<proteinExistence type="inferred from homology"/>
<dbReference type="GO" id="GO:0000166">
    <property type="term" value="F:nucleotide binding"/>
    <property type="evidence" value="ECO:0007669"/>
    <property type="project" value="UniProtKB-KW"/>
</dbReference>
<comment type="similarity">
    <text evidence="4">Belongs to the SIMIBI class G3E GTPase family. ZNG1 subfamily.</text>
</comment>
<evidence type="ECO:0000256" key="4">
    <source>
        <dbReference type="ARBA" id="ARBA00034320"/>
    </source>
</evidence>
<evidence type="ECO:0000256" key="2">
    <source>
        <dbReference type="ARBA" id="ARBA00022801"/>
    </source>
</evidence>
<comment type="catalytic activity">
    <reaction evidence="5">
        <text>GTP + H2O = GDP + phosphate + H(+)</text>
        <dbReference type="Rhea" id="RHEA:19669"/>
        <dbReference type="ChEBI" id="CHEBI:15377"/>
        <dbReference type="ChEBI" id="CHEBI:15378"/>
        <dbReference type="ChEBI" id="CHEBI:37565"/>
        <dbReference type="ChEBI" id="CHEBI:43474"/>
        <dbReference type="ChEBI" id="CHEBI:58189"/>
    </reaction>
    <physiologicalReaction direction="left-to-right" evidence="5">
        <dbReference type="Rhea" id="RHEA:19670"/>
    </physiologicalReaction>
</comment>
<dbReference type="InterPro" id="IPR036627">
    <property type="entry name" value="CobW-likC_sf"/>
</dbReference>
<dbReference type="EMBL" id="JABBNB010000010">
    <property type="protein sequence ID" value="NMO01798.1"/>
    <property type="molecule type" value="Genomic_DNA"/>
</dbReference>
<dbReference type="AlphaFoldDB" id="A0A848L2C0"/>
<organism evidence="7 8">
    <name type="scientific">Gordonia asplenii</name>
    <dbReference type="NCBI Taxonomy" id="2725283"/>
    <lineage>
        <taxon>Bacteria</taxon>
        <taxon>Bacillati</taxon>
        <taxon>Actinomycetota</taxon>
        <taxon>Actinomycetes</taxon>
        <taxon>Mycobacteriales</taxon>
        <taxon>Gordoniaceae</taxon>
        <taxon>Gordonia</taxon>
    </lineage>
</organism>
<sequence length="374" mass="39401">MTGRPRQVPIILVAGFLGSGKSTLLNHLLRHSGATRIGLIINDFGAINVDALLVAGQVDGVVGLGNGCMCCTVDDDSPEGFAAVVGRLLAPRAGIDAIVIEASGLAEPRTLIRMVAALTDARAVYGGLVYLVDGAEFLATRARHSELDGHVRIADLVIVNKADLLDGAESSSAATDSAVADRAAVLGAVAELNPTAPVVLTVESVVDPALLFDPVQGRADVDGPRQLSLDDLLRAEERAGSELGDCSGHRHRHLHDEYQSVSFESSAPMNPRRLAAFLERPPNGTYRIKGWAHFGLLDHREKYIFHAVGGRIRVDAAAWAGEPPSTSIVVIGAGLVEQEVVDGLRAAVGTHVDDEFGILSITRYSPQTQGSPSL</sequence>
<protein>
    <submittedName>
        <fullName evidence="7">GTP-binding protein</fullName>
    </submittedName>
</protein>
<evidence type="ECO:0000256" key="3">
    <source>
        <dbReference type="ARBA" id="ARBA00023186"/>
    </source>
</evidence>
<dbReference type="GO" id="GO:0005737">
    <property type="term" value="C:cytoplasm"/>
    <property type="evidence" value="ECO:0007669"/>
    <property type="project" value="TreeGrafter"/>
</dbReference>
<accession>A0A848L2C0</accession>
<dbReference type="SUPFAM" id="SSF52540">
    <property type="entry name" value="P-loop containing nucleoside triphosphate hydrolases"/>
    <property type="match status" value="1"/>
</dbReference>
<dbReference type="PANTHER" id="PTHR13748">
    <property type="entry name" value="COBW-RELATED"/>
    <property type="match status" value="1"/>
</dbReference>
<feature type="domain" description="CobW C-terminal" evidence="6">
    <location>
        <begin position="258"/>
        <end position="348"/>
    </location>
</feature>
<dbReference type="Proteomes" id="UP000550729">
    <property type="component" value="Unassembled WGS sequence"/>
</dbReference>
<dbReference type="InterPro" id="IPR003495">
    <property type="entry name" value="CobW/HypB/UreG_nucleotide-bd"/>
</dbReference>
<dbReference type="SUPFAM" id="SSF90002">
    <property type="entry name" value="Hypothetical protein YjiA, C-terminal domain"/>
    <property type="match status" value="1"/>
</dbReference>
<keyword evidence="1" id="KW-0547">Nucleotide-binding</keyword>
<dbReference type="Gene3D" id="3.40.50.300">
    <property type="entry name" value="P-loop containing nucleotide triphosphate hydrolases"/>
    <property type="match status" value="1"/>
</dbReference>
<dbReference type="GO" id="GO:0016787">
    <property type="term" value="F:hydrolase activity"/>
    <property type="evidence" value="ECO:0007669"/>
    <property type="project" value="UniProtKB-KW"/>
</dbReference>
<dbReference type="InterPro" id="IPR051316">
    <property type="entry name" value="Zinc-reg_GTPase_activator"/>
</dbReference>
<dbReference type="CDD" id="cd03112">
    <property type="entry name" value="CobW-like"/>
    <property type="match status" value="1"/>
</dbReference>
<dbReference type="InterPro" id="IPR011629">
    <property type="entry name" value="CobW-like_C"/>
</dbReference>
<dbReference type="PANTHER" id="PTHR13748:SF62">
    <property type="entry name" value="COBW DOMAIN-CONTAINING PROTEIN"/>
    <property type="match status" value="1"/>
</dbReference>
<comment type="caution">
    <text evidence="7">The sequence shown here is derived from an EMBL/GenBank/DDBJ whole genome shotgun (WGS) entry which is preliminary data.</text>
</comment>
<evidence type="ECO:0000259" key="6">
    <source>
        <dbReference type="SMART" id="SM00833"/>
    </source>
</evidence>
<evidence type="ECO:0000256" key="5">
    <source>
        <dbReference type="ARBA" id="ARBA00049117"/>
    </source>
</evidence>
<evidence type="ECO:0000313" key="8">
    <source>
        <dbReference type="Proteomes" id="UP000550729"/>
    </source>
</evidence>
<keyword evidence="8" id="KW-1185">Reference proteome</keyword>